<dbReference type="Proteomes" id="UP001527925">
    <property type="component" value="Unassembled WGS sequence"/>
</dbReference>
<accession>A0ABR4N7F4</accession>
<keyword evidence="2" id="KW-1185">Reference proteome</keyword>
<name>A0ABR4N7F4_9FUNG</name>
<comment type="caution">
    <text evidence="1">The sequence shown here is derived from an EMBL/GenBank/DDBJ whole genome shotgun (WGS) entry which is preliminary data.</text>
</comment>
<organism evidence="1 2">
    <name type="scientific">Polyrhizophydium stewartii</name>
    <dbReference type="NCBI Taxonomy" id="2732419"/>
    <lineage>
        <taxon>Eukaryota</taxon>
        <taxon>Fungi</taxon>
        <taxon>Fungi incertae sedis</taxon>
        <taxon>Chytridiomycota</taxon>
        <taxon>Chytridiomycota incertae sedis</taxon>
        <taxon>Chytridiomycetes</taxon>
        <taxon>Rhizophydiales</taxon>
        <taxon>Rhizophydiales incertae sedis</taxon>
        <taxon>Polyrhizophydium</taxon>
    </lineage>
</organism>
<proteinExistence type="predicted"/>
<dbReference type="EMBL" id="JADGIZ020000024">
    <property type="protein sequence ID" value="KAL2915456.1"/>
    <property type="molecule type" value="Genomic_DNA"/>
</dbReference>
<protein>
    <submittedName>
        <fullName evidence="1">Uncharacterized protein</fullName>
    </submittedName>
</protein>
<gene>
    <name evidence="1" type="ORF">HK105_205072</name>
</gene>
<evidence type="ECO:0000313" key="2">
    <source>
        <dbReference type="Proteomes" id="UP001527925"/>
    </source>
</evidence>
<reference evidence="1 2" key="1">
    <citation type="submission" date="2023-09" db="EMBL/GenBank/DDBJ databases">
        <title>Pangenome analysis of Batrachochytrium dendrobatidis and related Chytrids.</title>
        <authorList>
            <person name="Yacoub M.N."/>
            <person name="Stajich J.E."/>
            <person name="James T.Y."/>
        </authorList>
    </citation>
    <scope>NUCLEOTIDE SEQUENCE [LARGE SCALE GENOMIC DNA]</scope>
    <source>
        <strain evidence="1 2">JEL0888</strain>
    </source>
</reference>
<evidence type="ECO:0000313" key="1">
    <source>
        <dbReference type="EMBL" id="KAL2915456.1"/>
    </source>
</evidence>
<sequence>MPPDAEAAALPAPPAPTGFPVMQSVQNVPAAGVLTISITGSAKAVLDIRMAPAVPTPDPPVPIDWPPSATLSLLVHAARPLPAACNVSTSVSASATTVRIDTAGDAGIDGPQIAVAASLALPAALDTPLDLHVSMENGAVRIDPLTPAVAFGRVSVVTAVGAIDTNGLVAQSLLLRAGIGAIKAQANVSHDLFVDTGAGSVLADIRFLDDATAARRGSGASQDGDDAPRTAHISSSGGLIGGSVAGYRSLQVLGGTAPITLSLDPLHGAATSLDSMAGASRLEFAPGYNGRFNARTSLGRVSVVGHDVHFDPPGGGLPIPDRAASGYVGPLDTAKSSVLASATLGLITLTFA</sequence>